<protein>
    <submittedName>
        <fullName evidence="2">Uncharacterized protein LOC113507617</fullName>
    </submittedName>
</protein>
<keyword evidence="1" id="KW-1185">Reference proteome</keyword>
<evidence type="ECO:0000313" key="1">
    <source>
        <dbReference type="Proteomes" id="UP000322000"/>
    </source>
</evidence>
<organism evidence="1 2">
    <name type="scientific">Trichoplusia ni</name>
    <name type="common">Cabbage looper</name>
    <dbReference type="NCBI Taxonomy" id="7111"/>
    <lineage>
        <taxon>Eukaryota</taxon>
        <taxon>Metazoa</taxon>
        <taxon>Ecdysozoa</taxon>
        <taxon>Arthropoda</taxon>
        <taxon>Hexapoda</taxon>
        <taxon>Insecta</taxon>
        <taxon>Pterygota</taxon>
        <taxon>Neoptera</taxon>
        <taxon>Endopterygota</taxon>
        <taxon>Lepidoptera</taxon>
        <taxon>Glossata</taxon>
        <taxon>Ditrysia</taxon>
        <taxon>Noctuoidea</taxon>
        <taxon>Noctuidae</taxon>
        <taxon>Plusiinae</taxon>
        <taxon>Trichoplusia</taxon>
    </lineage>
</organism>
<name>A0A7E5X1D7_TRINI</name>
<dbReference type="AlphaFoldDB" id="A0A7E5X1D7"/>
<dbReference type="GeneID" id="113507617"/>
<accession>A0A7E5X1D7</accession>
<reference evidence="2" key="1">
    <citation type="submission" date="2025-08" db="UniProtKB">
        <authorList>
            <consortium name="RefSeq"/>
        </authorList>
    </citation>
    <scope>IDENTIFICATION</scope>
</reference>
<evidence type="ECO:0000313" key="2">
    <source>
        <dbReference type="RefSeq" id="XP_026746297.1"/>
    </source>
</evidence>
<dbReference type="KEGG" id="tnl:113507617"/>
<proteinExistence type="predicted"/>
<sequence length="1185" mass="139088">MVIKLTGNGLGERQHDFNVKVSEAASNGVSFDDIKGETDIDKLFKIELASKYRKIGYIIEVLKSGDSLHISRALKCIWMYDDEFSDTISVDNLRNNVIPLMSFRMKRKLLLAISMHVQNEYRAAEFYKYCRSERLDNIAVKFLTSTNDNFKLEVIKDNSNCGLVTSIQGLRRKNLIGHSFVLAKAFIELFYENNRLPVLRDLSYLFADSSEDYLDLLEQTVKDASYGQLGARISKQIMKKHRKRVLKLPLLYVRILNPSVLVANSNPDDAKTYLKALIPEKVDSFWYENYYSTYKHIINILKDDKFAFIKQIFTTSYPGKQFEMTLEFYNQECYHLMTDEEKEKWALKQIASGNEILGNDNEYIWYKFVSFDKAFSNIKNYVNRTTDQTRRAMIINVLIESAKIHLANPTIWNRCVEKMLKYYYERHNNEAKYIKENFLDKLFQEFDVYQFDNDCWNALNKIFHSIDVYDKVQQFNGRSEFKIIALVYCIINKLDVDEALIKEVKTNVYFYRLNTNTKKLTKDQRAMVYDFLFDIYVSEIEKYRKVPYNDDIQHELRRFIHFTLDLLYYNEKTKEDIPDVVTTFLNLDSSEFKYHKLFYNGEDSKPRNLKRDLKKDAKLLVENLPMIKTHIGGAYYNLSQLQTLLKTYYPGDIAKDFLDFYDDLLKDKELFYKNARAATHGIFQLADEKFKTDFMNKYAPEEAKIDHVTADKNMLLIQQAICAHACYSRPPVALEVMLKYIKGDYVRFCLPTFQSYLANLPLPQCIEFVRALLDTPVSIQKHGIRLAFECFSIENLNTLVLDVWKETKNISLRLIIYKALYIKIIKELSNDSQDKLFDTLKSITWTVNENDDKELFELFVDDEFPSRLLSEFTRIVWKVVSQLPVKQLNLSHMNSVLHYITDNFSLINQEIIAEIVDEFIASLFTEHGPKNTSHSEIEEIIGAKWNLTVKYIIHSENETDLDKKIKLTQNLIKRCLTEPKYALKESCLSFVNNLEESGYYVDIKNFGNIDIVLRSVKKQLEETLSFEENYDNVWELELGFATRRAIVGANWDESGDTQIQMRHNALNFAKELENVIKSYIEKGMYFASILTDLTSMIINKIHKLIYKFDIYSHRDAFMILICLGLMEFDKPEIYLLVMHLLPSHCEPEYNGDFGLILEGLKKVENKEIKLNLYRKFNKLMQGVRS</sequence>
<dbReference type="Proteomes" id="UP000322000">
    <property type="component" value="Unplaced"/>
</dbReference>
<gene>
    <name evidence="2" type="primary">LOC113507617</name>
</gene>
<dbReference type="RefSeq" id="XP_026746297.1">
    <property type="nucleotide sequence ID" value="XM_026890496.1"/>
</dbReference>
<dbReference type="OrthoDB" id="6617263at2759"/>
<dbReference type="InParanoid" id="A0A7E5X1D7"/>